<feature type="compositionally biased region" description="Polar residues" evidence="8">
    <location>
        <begin position="1305"/>
        <end position="1315"/>
    </location>
</feature>
<feature type="binding site" evidence="5">
    <location>
        <position position="228"/>
    </location>
    <ligand>
        <name>a divalent metal cation</name>
        <dbReference type="ChEBI" id="CHEBI:60240"/>
        <label>2</label>
        <note>catalytic</note>
    </ligand>
</feature>
<feature type="region of interest" description="Disordered" evidence="8">
    <location>
        <begin position="862"/>
        <end position="889"/>
    </location>
</feature>
<dbReference type="EMBL" id="JAAAIL010000099">
    <property type="protein sequence ID" value="KAG0279837.1"/>
    <property type="molecule type" value="Genomic_DNA"/>
</dbReference>
<comment type="cofactor">
    <cofactor evidence="5">
        <name>Co(2+)</name>
        <dbReference type="ChEBI" id="CHEBI:48828"/>
    </cofactor>
    <cofactor evidence="5">
        <name>Zn(2+)</name>
        <dbReference type="ChEBI" id="CHEBI:29105"/>
    </cofactor>
    <cofactor evidence="5">
        <name>Mn(2+)</name>
        <dbReference type="ChEBI" id="CHEBI:29035"/>
    </cofactor>
    <cofactor evidence="5">
        <name>Fe(2+)</name>
        <dbReference type="ChEBI" id="CHEBI:29033"/>
    </cofactor>
    <text evidence="5">Binds 2 divalent metal cations per subunit. Has a high-affinity and a low affinity metal-binding site. The true nature of the physiological cofactor is under debate. The enzyme is active with cobalt, zinc, manganese or divalent iron ions. Most likely, methionine aminopeptidases function as mononuclear Fe(2+)-metalloproteases under physiological conditions, and the catalytically relevant metal-binding site has been assigned to the histidine-containing high-affinity site.</text>
</comment>
<evidence type="ECO:0000256" key="4">
    <source>
        <dbReference type="ARBA" id="ARBA00022801"/>
    </source>
</evidence>
<keyword evidence="2 5" id="KW-0645">Protease</keyword>
<dbReference type="Pfam" id="PF00557">
    <property type="entry name" value="Peptidase_M24"/>
    <property type="match status" value="1"/>
</dbReference>
<feature type="region of interest" description="Disordered" evidence="8">
    <location>
        <begin position="1294"/>
        <end position="1320"/>
    </location>
</feature>
<dbReference type="HAMAP" id="MF_01974">
    <property type="entry name" value="MetAP_1"/>
    <property type="match status" value="1"/>
</dbReference>
<dbReference type="Gene3D" id="3.30.1520.10">
    <property type="entry name" value="Phox-like domain"/>
    <property type="match status" value="1"/>
</dbReference>
<organism evidence="11 12">
    <name type="scientific">Linnemannia exigua</name>
    <dbReference type="NCBI Taxonomy" id="604196"/>
    <lineage>
        <taxon>Eukaryota</taxon>
        <taxon>Fungi</taxon>
        <taxon>Fungi incertae sedis</taxon>
        <taxon>Mucoromycota</taxon>
        <taxon>Mortierellomycotina</taxon>
        <taxon>Mortierellomycetes</taxon>
        <taxon>Mortierellales</taxon>
        <taxon>Mortierellaceae</taxon>
        <taxon>Linnemannia</taxon>
    </lineage>
</organism>
<dbReference type="PROSITE" id="PS50297">
    <property type="entry name" value="ANK_REP_REGION"/>
    <property type="match status" value="3"/>
</dbReference>
<evidence type="ECO:0000256" key="6">
    <source>
        <dbReference type="PROSITE-ProRule" id="PRU00023"/>
    </source>
</evidence>
<dbReference type="NCBIfam" id="TIGR00500">
    <property type="entry name" value="met_pdase_I"/>
    <property type="match status" value="1"/>
</dbReference>
<feature type="compositionally biased region" description="Gly residues" evidence="8">
    <location>
        <begin position="1504"/>
        <end position="1513"/>
    </location>
</feature>
<feature type="domain" description="T-SNARE coiled-coil homology" evidence="9">
    <location>
        <begin position="1586"/>
        <end position="1648"/>
    </location>
</feature>
<evidence type="ECO:0000256" key="5">
    <source>
        <dbReference type="HAMAP-Rule" id="MF_03174"/>
    </source>
</evidence>
<keyword evidence="3 5" id="KW-0479">Metal-binding</keyword>
<keyword evidence="4 5" id="KW-0378">Hydrolase</keyword>
<dbReference type="CDD" id="cd06897">
    <property type="entry name" value="PX_SNARE"/>
    <property type="match status" value="1"/>
</dbReference>
<evidence type="ECO:0000256" key="8">
    <source>
        <dbReference type="SAM" id="MobiDB-lite"/>
    </source>
</evidence>
<feature type="repeat" description="ANK" evidence="6">
    <location>
        <begin position="1120"/>
        <end position="1142"/>
    </location>
</feature>
<dbReference type="InterPro" id="IPR001683">
    <property type="entry name" value="PX_dom"/>
</dbReference>
<dbReference type="SUPFAM" id="SSF48403">
    <property type="entry name" value="Ankyrin repeat"/>
    <property type="match status" value="2"/>
</dbReference>
<evidence type="ECO:0000256" key="1">
    <source>
        <dbReference type="ARBA" id="ARBA00022438"/>
    </source>
</evidence>
<evidence type="ECO:0000256" key="2">
    <source>
        <dbReference type="ARBA" id="ARBA00022670"/>
    </source>
</evidence>
<dbReference type="SMART" id="SM00248">
    <property type="entry name" value="ANK"/>
    <property type="match status" value="3"/>
</dbReference>
<dbReference type="GO" id="GO:0004239">
    <property type="term" value="F:initiator methionyl aminopeptidase activity"/>
    <property type="evidence" value="ECO:0007669"/>
    <property type="project" value="UniProtKB-UniRule"/>
</dbReference>
<dbReference type="InterPro" id="IPR036770">
    <property type="entry name" value="Ankyrin_rpt-contain_sf"/>
</dbReference>
<feature type="binding site" evidence="5">
    <location>
        <position position="339"/>
    </location>
    <ligand>
        <name>a divalent metal cation</name>
        <dbReference type="ChEBI" id="CHEBI:60240"/>
        <label>2</label>
        <note>catalytic</note>
    </ligand>
</feature>
<evidence type="ECO:0000313" key="11">
    <source>
        <dbReference type="EMBL" id="KAG0279837.1"/>
    </source>
</evidence>
<feature type="region of interest" description="Disordered" evidence="8">
    <location>
        <begin position="929"/>
        <end position="948"/>
    </location>
</feature>
<dbReference type="InterPro" id="IPR001714">
    <property type="entry name" value="Pept_M24_MAP"/>
</dbReference>
<comment type="similarity">
    <text evidence="5">Belongs to the peptidase M24A family. Methionine aminopeptidase type 1 subfamily.</text>
</comment>
<dbReference type="Gene3D" id="1.25.40.20">
    <property type="entry name" value="Ankyrin repeat-containing domain"/>
    <property type="match status" value="2"/>
</dbReference>
<dbReference type="EC" id="3.4.11.18" evidence="7"/>
<dbReference type="InterPro" id="IPR000994">
    <property type="entry name" value="Pept_M24"/>
</dbReference>
<comment type="function">
    <text evidence="7">Cotranslationally removes the N-terminal methionine from nascent proteins. The N-terminal methionine is often cleaved when the second residue in the primary sequence is small and uncharged (Met-Ala-, Cys, Gly, Pro, Ser, Thr, or Val).</text>
</comment>
<feature type="repeat" description="ANK" evidence="6">
    <location>
        <begin position="779"/>
        <end position="811"/>
    </location>
</feature>
<feature type="compositionally biased region" description="Polar residues" evidence="8">
    <location>
        <begin position="862"/>
        <end position="874"/>
    </location>
</feature>
<dbReference type="SUPFAM" id="SSF55920">
    <property type="entry name" value="Creatinase/aminopeptidase"/>
    <property type="match status" value="1"/>
</dbReference>
<comment type="caution">
    <text evidence="5">Lacks conserved residue(s) required for the propagation of feature annotation.</text>
</comment>
<dbReference type="Pfam" id="PF13637">
    <property type="entry name" value="Ank_4"/>
    <property type="match status" value="1"/>
</dbReference>
<dbReference type="GO" id="GO:0046872">
    <property type="term" value="F:metal ion binding"/>
    <property type="evidence" value="ECO:0007669"/>
    <property type="project" value="UniProtKB-UniRule"/>
</dbReference>
<gene>
    <name evidence="11" type="primary">MAP1D</name>
    <name evidence="11" type="ORF">BGZ95_012136</name>
</gene>
<feature type="repeat" description="ANK" evidence="6">
    <location>
        <begin position="1087"/>
        <end position="1119"/>
    </location>
</feature>
<dbReference type="GO" id="GO:0006508">
    <property type="term" value="P:proteolysis"/>
    <property type="evidence" value="ECO:0007669"/>
    <property type="project" value="UniProtKB-KW"/>
</dbReference>
<dbReference type="PANTHER" id="PTHR43330:SF8">
    <property type="entry name" value="METHIONINE AMINOPEPTIDASE 1D, MITOCHONDRIAL"/>
    <property type="match status" value="1"/>
</dbReference>
<dbReference type="SMART" id="SM00312">
    <property type="entry name" value="PX"/>
    <property type="match status" value="1"/>
</dbReference>
<feature type="binding site" evidence="5">
    <location>
        <position position="339"/>
    </location>
    <ligand>
        <name>a divalent metal cation</name>
        <dbReference type="ChEBI" id="CHEBI:60240"/>
        <label>1</label>
    </ligand>
</feature>
<dbReference type="CDD" id="cd01086">
    <property type="entry name" value="MetAP1"/>
    <property type="match status" value="1"/>
</dbReference>
<dbReference type="InterPro" id="IPR036871">
    <property type="entry name" value="PX_dom_sf"/>
</dbReference>
<dbReference type="Gene3D" id="3.90.230.10">
    <property type="entry name" value="Creatinase/methionine aminopeptidase superfamily"/>
    <property type="match status" value="1"/>
</dbReference>
<feature type="binding site" evidence="5">
    <location>
        <position position="217"/>
    </location>
    <ligand>
        <name>a divalent metal cation</name>
        <dbReference type="ChEBI" id="CHEBI:60240"/>
        <label>1</label>
    </ligand>
</feature>
<feature type="region of interest" description="Disordered" evidence="8">
    <location>
        <begin position="1478"/>
        <end position="1556"/>
    </location>
</feature>
<dbReference type="GO" id="GO:0035091">
    <property type="term" value="F:phosphatidylinositol binding"/>
    <property type="evidence" value="ECO:0007669"/>
    <property type="project" value="InterPro"/>
</dbReference>
<feature type="compositionally biased region" description="Low complexity" evidence="8">
    <location>
        <begin position="932"/>
        <end position="948"/>
    </location>
</feature>
<evidence type="ECO:0000259" key="10">
    <source>
        <dbReference type="PROSITE" id="PS50195"/>
    </source>
</evidence>
<dbReference type="PROSITE" id="PS50088">
    <property type="entry name" value="ANK_REPEAT"/>
    <property type="match status" value="3"/>
</dbReference>
<feature type="region of interest" description="Disordered" evidence="8">
    <location>
        <begin position="574"/>
        <end position="594"/>
    </location>
</feature>
<name>A0AAD4DLQ3_9FUNG</name>
<feature type="binding site" evidence="5">
    <location>
        <position position="308"/>
    </location>
    <ligand>
        <name>a divalent metal cation</name>
        <dbReference type="ChEBI" id="CHEBI:60240"/>
        <label>2</label>
        <note>catalytic</note>
    </ligand>
</feature>
<dbReference type="SMART" id="SM00397">
    <property type="entry name" value="t_SNARE"/>
    <property type="match status" value="1"/>
</dbReference>
<feature type="compositionally biased region" description="Low complexity" evidence="8">
    <location>
        <begin position="1533"/>
        <end position="1550"/>
    </location>
</feature>
<dbReference type="Proteomes" id="UP001194580">
    <property type="component" value="Unassembled WGS sequence"/>
</dbReference>
<dbReference type="SUPFAM" id="SSF58038">
    <property type="entry name" value="SNARE fusion complex"/>
    <property type="match status" value="1"/>
</dbReference>
<dbReference type="PANTHER" id="PTHR43330">
    <property type="entry name" value="METHIONINE AMINOPEPTIDASE"/>
    <property type="match status" value="1"/>
</dbReference>
<feature type="domain" description="PX" evidence="10">
    <location>
        <begin position="1173"/>
        <end position="1289"/>
    </location>
</feature>
<keyword evidence="12" id="KW-1185">Reference proteome</keyword>
<dbReference type="InterPro" id="IPR000727">
    <property type="entry name" value="T_SNARE_dom"/>
</dbReference>
<evidence type="ECO:0000313" key="12">
    <source>
        <dbReference type="Proteomes" id="UP001194580"/>
    </source>
</evidence>
<feature type="region of interest" description="Disordered" evidence="8">
    <location>
        <begin position="461"/>
        <end position="514"/>
    </location>
</feature>
<feature type="compositionally biased region" description="Polar residues" evidence="8">
    <location>
        <begin position="1484"/>
        <end position="1494"/>
    </location>
</feature>
<dbReference type="PRINTS" id="PR00599">
    <property type="entry name" value="MAPEPTIDASE"/>
</dbReference>
<reference evidence="11" key="1">
    <citation type="journal article" date="2020" name="Fungal Divers.">
        <title>Resolving the Mortierellaceae phylogeny through synthesis of multi-gene phylogenetics and phylogenomics.</title>
        <authorList>
            <person name="Vandepol N."/>
            <person name="Liber J."/>
            <person name="Desiro A."/>
            <person name="Na H."/>
            <person name="Kennedy M."/>
            <person name="Barry K."/>
            <person name="Grigoriev I.V."/>
            <person name="Miller A.N."/>
            <person name="O'Donnell K."/>
            <person name="Stajich J.E."/>
            <person name="Bonito G."/>
        </authorList>
    </citation>
    <scope>NUCLEOTIDE SEQUENCE</scope>
    <source>
        <strain evidence="11">NRRL 28262</strain>
    </source>
</reference>
<dbReference type="PROSITE" id="PS50195">
    <property type="entry name" value="PX"/>
    <property type="match status" value="1"/>
</dbReference>
<proteinExistence type="inferred from homology"/>
<dbReference type="InterPro" id="IPR002467">
    <property type="entry name" value="Pept_M24A_MAP1"/>
</dbReference>
<dbReference type="GO" id="GO:0070006">
    <property type="term" value="F:metalloaminopeptidase activity"/>
    <property type="evidence" value="ECO:0007669"/>
    <property type="project" value="UniProtKB-UniRule"/>
</dbReference>
<protein>
    <recommendedName>
        <fullName evidence="7">Methionine aminopeptidase</fullName>
        <ecNumber evidence="7">3.4.11.18</ecNumber>
    </recommendedName>
</protein>
<dbReference type="Pfam" id="PF00787">
    <property type="entry name" value="PX"/>
    <property type="match status" value="1"/>
</dbReference>
<evidence type="ECO:0000256" key="7">
    <source>
        <dbReference type="RuleBase" id="RU003653"/>
    </source>
</evidence>
<feature type="region of interest" description="Disordered" evidence="8">
    <location>
        <begin position="1334"/>
        <end position="1358"/>
    </location>
</feature>
<dbReference type="Gene3D" id="1.20.5.110">
    <property type="match status" value="1"/>
</dbReference>
<dbReference type="InterPro" id="IPR002110">
    <property type="entry name" value="Ankyrin_rpt"/>
</dbReference>
<sequence length="1649" mass="180157">MFSKTLLRRSLSSLTRVAHASSTPTTTTTAVASVAVRKALSGPLHFQKLSAHHLHSTTSLFLPRKPRNAHGGGNLRNHYGDYTRLAPTSLKLGVVPPDVDGLVPGHIQRPSYALRGEPSEWAAGIPIHGQEEIGRSRKAGQLAKKILELGGSLVKPGVSTNEIDRILHEAIIASNAYPSPLNYMGFPKSVCTSVSNVIAHGIPDNRCLEDGDIINIDITVYLDGFHGDTSATFLVGNVDKPGRELVERTREALDEAIAICRPGVPLNQIGKTIQAIADQHGYSVSEQFSGHDNDEDGTMEKGMIFTIEPMFCQGTAVGVQWPDKWTVATADGGRSAQFEHTIVITDDGAEHCFRHQEPDIIGDTNAKRSETKKIDASPSKALGTRCHIGIQAKALRSCVSFSNFFAISYDLKERPEGEDENYDSMSEIMAKVHDSRVLFFTVKSVTVVLELPNILISAHKDTRAESSALRTAGHSTQSTRRAGAAHPSGTCAGMSSFSPSSSSTTRSKKKDSLQELRAGTVQRLSQHFLQASQSQPPPPPPPPPHQVAHKPVSSPAWYRYQPMVIPTPFRRDLISTTSTPKTTPHHSRQQSAPQLFLRPASPAITSSPTLPLSSPPSQLASFVGLVQSKNITGGLSASSMASEDSFASALSYFDSPREPGSPRIGMIPLWKQMLTAIDAEDRQELDRVLHAFDFAIVIQTLVTWNTPNTDNQYKHDPDVLLDAKELLGSKVDHLNLIQIACFLFNEEMALDMLNFVAKASEELESKKILYEFMGKMWGDGNTTLHLASFLGMADLTKRLLDLGANVYKMNHRKYKPVDCADENTTMSLFLNLTEGPSSGYSILRPASTLGIASKLQGLLISDSGNNNNGDTPQGLSPKLEPPSEARDSLQGDGLIEDLLLTESSPPQELEVDGQRQTILSPIVVSKFSEPDSTASRTSSSLHSGTSSATASLTKGEAAFATSLSTFNALHPSDMTRQLECNLSTEATSFSSSSSASYIRPKLRSYQSSPSIRLYASTASLTTKESRTGTLPKRNKGGKRVSFDPQSMMADASKTGDLELYKSMLTLMLQEDPSKMLVEIINHQSVSRNLSSLHLAASYNHIALCRFLVQSGANVNLTDLEGWTPMHCAAAEGHLEVFEFLVKEKQADLQAATYDGELFEDLVEDEDLRQRVTEPLQAIYVRDYETRSLPKPHTVFKVEVHAAVRTWSVWKRYSEFETLHERFLELFPDHPPPQSLPTKHWWQSTMDNPELLEERRAGLETYLRGILSHRDDRWRLTHEWTEFLAIPVGRSQADLFAGGPGAHGPASNNNNSTGSGRDSPAPSILSHLNIFGFGNPSSTHTTETSSSVTTTSTMVSPTPVPQFYTTESWLEEFRHLQGIAREVRSLINRRETHLGRSEISASHNCTIQSKKLLTSLGLRIPALENGLMSLAMGNPGGGGKGSIMSDGELRRRQDLLSELKDEREVLTKLVIANRQNDGMVGYQGAGSSVPASSGDRNALMSGRNSVGGNGGGSGSHSQPSSLRGNPDNFSLAESTFNSSGTSIHSSSGASSRVPNPRRVFGRVVQTLTQETSQTRGLDNEGLLLLQQEQMKQQDDHIEQFNAILQRQKHIGLAIGQELDNQIQLLDELDRDVDRTTLKLGLVNKKIGKIN</sequence>
<dbReference type="CDD" id="cd15858">
    <property type="entry name" value="SNARE_VAM7"/>
    <property type="match status" value="1"/>
</dbReference>
<feature type="compositionally biased region" description="Pro residues" evidence="8">
    <location>
        <begin position="535"/>
        <end position="545"/>
    </location>
</feature>
<feature type="binding site" evidence="5">
    <location>
        <position position="228"/>
    </location>
    <ligand>
        <name>a divalent metal cation</name>
        <dbReference type="ChEBI" id="CHEBI:60240"/>
        <label>1</label>
    </ligand>
</feature>
<dbReference type="InterPro" id="IPR036005">
    <property type="entry name" value="Creatinase/aminopeptidase-like"/>
</dbReference>
<feature type="compositionally biased region" description="Low complexity" evidence="8">
    <location>
        <begin position="1335"/>
        <end position="1356"/>
    </location>
</feature>
<keyword evidence="1 5" id="KW-0031">Aminopeptidase</keyword>
<feature type="binding site" evidence="5">
    <location>
        <position position="200"/>
    </location>
    <ligand>
        <name>substrate</name>
    </ligand>
</feature>
<evidence type="ECO:0000256" key="3">
    <source>
        <dbReference type="ARBA" id="ARBA00022723"/>
    </source>
</evidence>
<feature type="region of interest" description="Disordered" evidence="8">
    <location>
        <begin position="1022"/>
        <end position="1043"/>
    </location>
</feature>
<dbReference type="SUPFAM" id="SSF64268">
    <property type="entry name" value="PX domain"/>
    <property type="match status" value="1"/>
</dbReference>
<feature type="region of interest" description="Disordered" evidence="8">
    <location>
        <begin position="529"/>
        <end position="551"/>
    </location>
</feature>
<accession>A0AAD4DLQ3</accession>
<feature type="compositionally biased region" description="Low complexity" evidence="8">
    <location>
        <begin position="495"/>
        <end position="505"/>
    </location>
</feature>
<comment type="caution">
    <text evidence="11">The sequence shown here is derived from an EMBL/GenBank/DDBJ whole genome shotgun (WGS) entry which is preliminary data.</text>
</comment>
<feature type="binding site" evidence="5">
    <location>
        <position position="291"/>
    </location>
    <ligand>
        <name>a divalent metal cation</name>
        <dbReference type="ChEBI" id="CHEBI:60240"/>
        <label>2</label>
        <note>catalytic</note>
    </ligand>
</feature>
<keyword evidence="6" id="KW-0040">ANK repeat</keyword>
<evidence type="ECO:0000259" key="9">
    <source>
        <dbReference type="PROSITE" id="PS50192"/>
    </source>
</evidence>
<dbReference type="PROSITE" id="PS50192">
    <property type="entry name" value="T_SNARE"/>
    <property type="match status" value="1"/>
</dbReference>
<comment type="catalytic activity">
    <reaction evidence="5 7">
        <text>Release of N-terminal amino acids, preferentially methionine, from peptides and arylamides.</text>
        <dbReference type="EC" id="3.4.11.18"/>
    </reaction>
</comment>